<feature type="domain" description="Transposase zinc-ribbon" evidence="1">
    <location>
        <begin position="18"/>
        <end position="62"/>
    </location>
</feature>
<protein>
    <recommendedName>
        <fullName evidence="1">Transposase zinc-ribbon domain-containing protein</fullName>
    </recommendedName>
</protein>
<dbReference type="AlphaFoldDB" id="A0A3G1KQH3"/>
<dbReference type="OrthoDB" id="9769409at2"/>
<sequence>MATAEEFNLIEFQRKFNTEDSCEKYSFDKRWPEGFTCPKCGHSEYYYIATRKLYECRKCAHQTSLRPEQ</sequence>
<keyword evidence="3" id="KW-1185">Reference proteome</keyword>
<name>A0A3G1KQH3_FORW1</name>
<dbReference type="SUPFAM" id="SSF57783">
    <property type="entry name" value="Zinc beta-ribbon"/>
    <property type="match status" value="1"/>
</dbReference>
<dbReference type="KEGG" id="fwa:DCMF_07935"/>
<accession>A0A3G1KQH3</accession>
<dbReference type="Pfam" id="PF12760">
    <property type="entry name" value="Zn_ribbon_IS1595"/>
    <property type="match status" value="1"/>
</dbReference>
<reference evidence="2 3" key="1">
    <citation type="submission" date="2016-10" db="EMBL/GenBank/DDBJ databases">
        <title>Complete Genome Sequence of Peptococcaceae strain DCMF.</title>
        <authorList>
            <person name="Edwards R.J."/>
            <person name="Holland S.I."/>
            <person name="Deshpande N.P."/>
            <person name="Wong Y.K."/>
            <person name="Ertan H."/>
            <person name="Manefield M."/>
            <person name="Russell T.L."/>
            <person name="Lee M.J."/>
        </authorList>
    </citation>
    <scope>NUCLEOTIDE SEQUENCE [LARGE SCALE GENOMIC DNA]</scope>
    <source>
        <strain evidence="2 3">DCMF</strain>
    </source>
</reference>
<dbReference type="Proteomes" id="UP000323521">
    <property type="component" value="Chromosome"/>
</dbReference>
<evidence type="ECO:0000313" key="2">
    <source>
        <dbReference type="EMBL" id="ATW24714.1"/>
    </source>
</evidence>
<organism evidence="2 3">
    <name type="scientific">Formimonas warabiya</name>
    <dbReference type="NCBI Taxonomy" id="1761012"/>
    <lineage>
        <taxon>Bacteria</taxon>
        <taxon>Bacillati</taxon>
        <taxon>Bacillota</taxon>
        <taxon>Clostridia</taxon>
        <taxon>Eubacteriales</taxon>
        <taxon>Peptococcaceae</taxon>
        <taxon>Candidatus Formimonas</taxon>
    </lineage>
</organism>
<dbReference type="InterPro" id="IPR024442">
    <property type="entry name" value="Transposase_Zn_ribbon"/>
</dbReference>
<evidence type="ECO:0000259" key="1">
    <source>
        <dbReference type="Pfam" id="PF12760"/>
    </source>
</evidence>
<evidence type="ECO:0000313" key="3">
    <source>
        <dbReference type="Proteomes" id="UP000323521"/>
    </source>
</evidence>
<proteinExistence type="predicted"/>
<dbReference type="EMBL" id="CP017634">
    <property type="protein sequence ID" value="ATW24714.1"/>
    <property type="molecule type" value="Genomic_DNA"/>
</dbReference>
<gene>
    <name evidence="2" type="ORF">DCMF_07935</name>
</gene>